<evidence type="ECO:0000313" key="11">
    <source>
        <dbReference type="Proteomes" id="UP000085678"/>
    </source>
</evidence>
<feature type="disulfide bond" evidence="6">
    <location>
        <begin position="129"/>
        <end position="138"/>
    </location>
</feature>
<evidence type="ECO:0000256" key="4">
    <source>
        <dbReference type="ARBA" id="ARBA00023157"/>
    </source>
</evidence>
<proteinExistence type="predicted"/>
<name>A0A1S3IJT7_LINAN</name>
<keyword evidence="5" id="KW-0325">Glycoprotein</keyword>
<dbReference type="OrthoDB" id="6079910at2759"/>
<keyword evidence="4 6" id="KW-1015">Disulfide bond</keyword>
<keyword evidence="2 8" id="KW-0732">Signal</keyword>
<feature type="domain" description="Sushi" evidence="10">
    <location>
        <begin position="166"/>
        <end position="223"/>
    </location>
</feature>
<feature type="domain" description="EGF-like" evidence="9">
    <location>
        <begin position="104"/>
        <end position="139"/>
    </location>
</feature>
<feature type="chain" id="PRO_5010222768" evidence="8">
    <location>
        <begin position="24"/>
        <end position="253"/>
    </location>
</feature>
<dbReference type="RefSeq" id="XP_013398477.1">
    <property type="nucleotide sequence ID" value="XM_013543023.2"/>
</dbReference>
<evidence type="ECO:0000256" key="3">
    <source>
        <dbReference type="ARBA" id="ARBA00022737"/>
    </source>
</evidence>
<dbReference type="AlphaFoldDB" id="A0A1S3IJT7"/>
<dbReference type="InterPro" id="IPR000742">
    <property type="entry name" value="EGF"/>
</dbReference>
<dbReference type="SMART" id="SM00032">
    <property type="entry name" value="CCP"/>
    <property type="match status" value="1"/>
</dbReference>
<evidence type="ECO:0000256" key="2">
    <source>
        <dbReference type="ARBA" id="ARBA00022729"/>
    </source>
</evidence>
<dbReference type="Gene3D" id="2.10.70.10">
    <property type="entry name" value="Complement Module, domain 1"/>
    <property type="match status" value="1"/>
</dbReference>
<dbReference type="PROSITE" id="PS50026">
    <property type="entry name" value="EGF_3"/>
    <property type="match status" value="1"/>
</dbReference>
<dbReference type="InterPro" id="IPR035976">
    <property type="entry name" value="Sushi/SCR/CCP_sf"/>
</dbReference>
<dbReference type="CDD" id="cd00033">
    <property type="entry name" value="CCP"/>
    <property type="match status" value="1"/>
</dbReference>
<dbReference type="Gene3D" id="2.170.300.10">
    <property type="entry name" value="Tie2 ligand-binding domain superfamily"/>
    <property type="match status" value="1"/>
</dbReference>
<evidence type="ECO:0000313" key="12">
    <source>
        <dbReference type="RefSeq" id="XP_013398477.1"/>
    </source>
</evidence>
<evidence type="ECO:0000256" key="8">
    <source>
        <dbReference type="SAM" id="SignalP"/>
    </source>
</evidence>
<dbReference type="CDD" id="cd00054">
    <property type="entry name" value="EGF_CA"/>
    <property type="match status" value="1"/>
</dbReference>
<dbReference type="Proteomes" id="UP000085678">
    <property type="component" value="Unplaced"/>
</dbReference>
<evidence type="ECO:0000256" key="7">
    <source>
        <dbReference type="PROSITE-ProRule" id="PRU00302"/>
    </source>
</evidence>
<keyword evidence="11" id="KW-1185">Reference proteome</keyword>
<keyword evidence="1 7" id="KW-0768">Sushi</keyword>
<evidence type="ECO:0000256" key="6">
    <source>
        <dbReference type="PROSITE-ProRule" id="PRU00076"/>
    </source>
</evidence>
<sequence>MPKACGVLIFVLYLYQAIGPSVGFGLGGVCPDEHITCSCGQNGATIQVNIKACVHFYRWKPYCKICDKDSFSSEAECQKREFCATCSPNQGESCVSCPPGRFGATTECRGVCQCQNGGTCNTFDGSCFCRDGFTGIHCEIGSAPPTTTRPTTTSTSTTTIATTVAITCPALPNPPNGRVSANTAQAQGSKVTYTCFQGYRLVGPSERTCNDGVWSGQQPHCELIRVTCPTPTAPSNSKIKITSAREEYTPGMR</sequence>
<keyword evidence="3" id="KW-0677">Repeat</keyword>
<accession>A0A1S3IJT7</accession>
<keyword evidence="6" id="KW-0245">EGF-like domain</keyword>
<comment type="caution">
    <text evidence="6">Lacks conserved residue(s) required for the propagation of feature annotation.</text>
</comment>
<gene>
    <name evidence="12" type="primary">LOC106164965</name>
</gene>
<dbReference type="Pfam" id="PF00084">
    <property type="entry name" value="Sushi"/>
    <property type="match status" value="1"/>
</dbReference>
<dbReference type="PANTHER" id="PTHR46393:SF7">
    <property type="entry name" value="COMPLEMENT C2"/>
    <property type="match status" value="1"/>
</dbReference>
<dbReference type="PROSITE" id="PS01186">
    <property type="entry name" value="EGF_2"/>
    <property type="match status" value="1"/>
</dbReference>
<dbReference type="KEGG" id="lak:106164965"/>
<dbReference type="PROSITE" id="PS50923">
    <property type="entry name" value="SUSHI"/>
    <property type="match status" value="1"/>
</dbReference>
<dbReference type="PROSITE" id="PS00022">
    <property type="entry name" value="EGF_1"/>
    <property type="match status" value="1"/>
</dbReference>
<dbReference type="InterPro" id="IPR000436">
    <property type="entry name" value="Sushi_SCR_CCP_dom"/>
</dbReference>
<evidence type="ECO:0000256" key="5">
    <source>
        <dbReference type="ARBA" id="ARBA00023180"/>
    </source>
</evidence>
<protein>
    <submittedName>
        <fullName evidence="12">Limulus clotting factor C-like</fullName>
    </submittedName>
</protein>
<dbReference type="PANTHER" id="PTHR46393">
    <property type="entry name" value="SUSHI DOMAIN-CONTAINING PROTEIN"/>
    <property type="match status" value="1"/>
</dbReference>
<evidence type="ECO:0000259" key="9">
    <source>
        <dbReference type="PROSITE" id="PS50026"/>
    </source>
</evidence>
<dbReference type="GeneID" id="106164965"/>
<evidence type="ECO:0000256" key="1">
    <source>
        <dbReference type="ARBA" id="ARBA00022659"/>
    </source>
</evidence>
<dbReference type="InParanoid" id="A0A1S3IJT7"/>
<evidence type="ECO:0000259" key="10">
    <source>
        <dbReference type="PROSITE" id="PS50923"/>
    </source>
</evidence>
<feature type="signal peptide" evidence="8">
    <location>
        <begin position="1"/>
        <end position="23"/>
    </location>
</feature>
<dbReference type="SUPFAM" id="SSF57535">
    <property type="entry name" value="Complement control module/SCR domain"/>
    <property type="match status" value="1"/>
</dbReference>
<reference evidence="12" key="1">
    <citation type="submission" date="2025-08" db="UniProtKB">
        <authorList>
            <consortium name="RefSeq"/>
        </authorList>
    </citation>
    <scope>IDENTIFICATION</scope>
    <source>
        <tissue evidence="12">Gonads</tissue>
    </source>
</reference>
<organism evidence="11 12">
    <name type="scientific">Lingula anatina</name>
    <name type="common">Brachiopod</name>
    <name type="synonym">Lingula unguis</name>
    <dbReference type="NCBI Taxonomy" id="7574"/>
    <lineage>
        <taxon>Eukaryota</taxon>
        <taxon>Metazoa</taxon>
        <taxon>Spiralia</taxon>
        <taxon>Lophotrochozoa</taxon>
        <taxon>Brachiopoda</taxon>
        <taxon>Linguliformea</taxon>
        <taxon>Lingulata</taxon>
        <taxon>Lingulida</taxon>
        <taxon>Linguloidea</taxon>
        <taxon>Lingulidae</taxon>
        <taxon>Lingula</taxon>
    </lineage>
</organism>